<dbReference type="Pfam" id="PF01850">
    <property type="entry name" value="PIN"/>
    <property type="match status" value="1"/>
</dbReference>
<dbReference type="CDD" id="cd18746">
    <property type="entry name" value="PIN_VapC4-5_FitB-like"/>
    <property type="match status" value="1"/>
</dbReference>
<evidence type="ECO:0000256" key="5">
    <source>
        <dbReference type="ARBA" id="ARBA00022801"/>
    </source>
</evidence>
<evidence type="ECO:0000313" key="10">
    <source>
        <dbReference type="EMBL" id="MFG6414413.1"/>
    </source>
</evidence>
<dbReference type="PANTHER" id="PTHR33653:SF1">
    <property type="entry name" value="RIBONUCLEASE VAPC2"/>
    <property type="match status" value="1"/>
</dbReference>
<comment type="caution">
    <text evidence="10">The sequence shown here is derived from an EMBL/GenBank/DDBJ whole genome shotgun (WGS) entry which is preliminary data.</text>
</comment>
<evidence type="ECO:0000256" key="2">
    <source>
        <dbReference type="ARBA" id="ARBA00022649"/>
    </source>
</evidence>
<dbReference type="RefSeq" id="WP_394470488.1">
    <property type="nucleotide sequence ID" value="NZ_JBIGHY010000003.1"/>
</dbReference>
<name>A0ABW7EP37_9BURK</name>
<feature type="domain" description="PIN" evidence="9">
    <location>
        <begin position="3"/>
        <end position="121"/>
    </location>
</feature>
<dbReference type="PANTHER" id="PTHR33653">
    <property type="entry name" value="RIBONUCLEASE VAPC2"/>
    <property type="match status" value="1"/>
</dbReference>
<accession>A0ABW7EP37</accession>
<evidence type="ECO:0000256" key="7">
    <source>
        <dbReference type="ARBA" id="ARBA00038093"/>
    </source>
</evidence>
<sequence>MSYLLDTNVLSELRRRQPDARVAAWFAKRPPGTLYLSVLTLGELRKGVEVLEDASRRLVLLDWLETELPAYFTGRVLNVDAAVADRWGRIVAQAGRPLPAIDSLLAATALQHGLILVTRNVRAVQGLSGLSVLNPWDALA</sequence>
<comment type="similarity">
    <text evidence="7 8">Belongs to the PINc/VapC protein family.</text>
</comment>
<evidence type="ECO:0000256" key="4">
    <source>
        <dbReference type="ARBA" id="ARBA00022723"/>
    </source>
</evidence>
<dbReference type="InterPro" id="IPR002716">
    <property type="entry name" value="PIN_dom"/>
</dbReference>
<dbReference type="InterPro" id="IPR050556">
    <property type="entry name" value="Type_II_TA_system_RNase"/>
</dbReference>
<evidence type="ECO:0000256" key="8">
    <source>
        <dbReference type="HAMAP-Rule" id="MF_00265"/>
    </source>
</evidence>
<feature type="binding site" evidence="8">
    <location>
        <position position="102"/>
    </location>
    <ligand>
        <name>Mg(2+)</name>
        <dbReference type="ChEBI" id="CHEBI:18420"/>
    </ligand>
</feature>
<dbReference type="InterPro" id="IPR022907">
    <property type="entry name" value="VapC_family"/>
</dbReference>
<keyword evidence="2 8" id="KW-1277">Toxin-antitoxin system</keyword>
<reference evidence="10 11" key="1">
    <citation type="submission" date="2024-09" db="EMBL/GenBank/DDBJ databases">
        <title>Novel species of the genus Pelomonas and Roseateles isolated from streams.</title>
        <authorList>
            <person name="Lu H."/>
        </authorList>
    </citation>
    <scope>NUCLEOTIDE SEQUENCE [LARGE SCALE GENOMIC DNA]</scope>
    <source>
        <strain evidence="10 11">DC23W</strain>
    </source>
</reference>
<dbReference type="EC" id="3.1.-.-" evidence="8"/>
<keyword evidence="11" id="KW-1185">Reference proteome</keyword>
<dbReference type="Gene3D" id="3.40.50.1010">
    <property type="entry name" value="5'-nuclease"/>
    <property type="match status" value="1"/>
</dbReference>
<organism evidence="10 11">
    <name type="scientific">Pelomonas dachongensis</name>
    <dbReference type="NCBI Taxonomy" id="3299029"/>
    <lineage>
        <taxon>Bacteria</taxon>
        <taxon>Pseudomonadati</taxon>
        <taxon>Pseudomonadota</taxon>
        <taxon>Betaproteobacteria</taxon>
        <taxon>Burkholderiales</taxon>
        <taxon>Sphaerotilaceae</taxon>
        <taxon>Roseateles</taxon>
    </lineage>
</organism>
<keyword evidence="5 8" id="KW-0378">Hydrolase</keyword>
<dbReference type="SUPFAM" id="SSF88723">
    <property type="entry name" value="PIN domain-like"/>
    <property type="match status" value="1"/>
</dbReference>
<gene>
    <name evidence="8" type="primary">vapC</name>
    <name evidence="10" type="ORF">ACG02S_10950</name>
</gene>
<comment type="cofactor">
    <cofactor evidence="1 8">
        <name>Mg(2+)</name>
        <dbReference type="ChEBI" id="CHEBI:18420"/>
    </cofactor>
</comment>
<keyword evidence="3 8" id="KW-0540">Nuclease</keyword>
<evidence type="ECO:0000259" key="9">
    <source>
        <dbReference type="Pfam" id="PF01850"/>
    </source>
</evidence>
<protein>
    <recommendedName>
        <fullName evidence="8">Ribonuclease VapC</fullName>
        <shortName evidence="8">RNase VapC</shortName>
        <ecNumber evidence="8">3.1.-.-</ecNumber>
    </recommendedName>
    <alternativeName>
        <fullName evidence="8">Toxin VapC</fullName>
    </alternativeName>
</protein>
<comment type="function">
    <text evidence="8">Toxic component of a toxin-antitoxin (TA) system. An RNase.</text>
</comment>
<dbReference type="EMBL" id="JBIGHY010000003">
    <property type="protein sequence ID" value="MFG6414413.1"/>
    <property type="molecule type" value="Genomic_DNA"/>
</dbReference>
<keyword evidence="8" id="KW-0800">Toxin</keyword>
<evidence type="ECO:0000256" key="6">
    <source>
        <dbReference type="ARBA" id="ARBA00022842"/>
    </source>
</evidence>
<feature type="binding site" evidence="8">
    <location>
        <position position="6"/>
    </location>
    <ligand>
        <name>Mg(2+)</name>
        <dbReference type="ChEBI" id="CHEBI:18420"/>
    </ligand>
</feature>
<dbReference type="Proteomes" id="UP001606300">
    <property type="component" value="Unassembled WGS sequence"/>
</dbReference>
<keyword evidence="6 8" id="KW-0460">Magnesium</keyword>
<dbReference type="HAMAP" id="MF_00265">
    <property type="entry name" value="VapC_Nob1"/>
    <property type="match status" value="1"/>
</dbReference>
<evidence type="ECO:0000256" key="1">
    <source>
        <dbReference type="ARBA" id="ARBA00001946"/>
    </source>
</evidence>
<proteinExistence type="inferred from homology"/>
<evidence type="ECO:0000313" key="11">
    <source>
        <dbReference type="Proteomes" id="UP001606300"/>
    </source>
</evidence>
<keyword evidence="4 8" id="KW-0479">Metal-binding</keyword>
<dbReference type="InterPro" id="IPR029060">
    <property type="entry name" value="PIN-like_dom_sf"/>
</dbReference>
<evidence type="ECO:0000256" key="3">
    <source>
        <dbReference type="ARBA" id="ARBA00022722"/>
    </source>
</evidence>